<dbReference type="Pfam" id="PF00561">
    <property type="entry name" value="Abhydrolase_1"/>
    <property type="match status" value="1"/>
</dbReference>
<dbReference type="Gene3D" id="1.20.1440.110">
    <property type="entry name" value="acylaminoacyl peptidase"/>
    <property type="match status" value="1"/>
</dbReference>
<dbReference type="PANTHER" id="PTHR22946:SF12">
    <property type="entry name" value="CONIDIAL PIGMENT BIOSYNTHESIS PROTEIN AYG1 (AFU_ORTHOLOGUE AFUA_2G17550)"/>
    <property type="match status" value="1"/>
</dbReference>
<feature type="domain" description="AB hydrolase-1" evidence="2">
    <location>
        <begin position="151"/>
        <end position="268"/>
    </location>
</feature>
<dbReference type="SUPFAM" id="SSF53474">
    <property type="entry name" value="alpha/beta-Hydrolases"/>
    <property type="match status" value="1"/>
</dbReference>
<dbReference type="InterPro" id="IPR029058">
    <property type="entry name" value="AB_hydrolase_fold"/>
</dbReference>
<evidence type="ECO:0000256" key="1">
    <source>
        <dbReference type="ARBA" id="ARBA00038115"/>
    </source>
</evidence>
<evidence type="ECO:0000259" key="2">
    <source>
        <dbReference type="Pfam" id="PF00561"/>
    </source>
</evidence>
<dbReference type="InterPro" id="IPR050261">
    <property type="entry name" value="FrsA_esterase"/>
</dbReference>
<name>A0ABY7A8D0_9FIRM</name>
<dbReference type="Gene3D" id="3.40.50.1820">
    <property type="entry name" value="alpha/beta hydrolase"/>
    <property type="match status" value="1"/>
</dbReference>
<proteinExistence type="inferred from homology"/>
<sequence>MKFYFNDQAFSFELLRAATYGGYQGAEIGECLATVSKVEEGNFESWFLEWKKTADRTYQTAIDCLNKSHKVSAREAFLRAHNYYRTGEFFLDGTDERRMENFDKSVMAFEKGMDLLDSHFEIVKIPYEGTYLKGYFYGALEDKKNELTKRPVLIFVGGYDSTLQELYFCGAAAAIKRGYHCLVFEMPGQGEALRKQNLVMRHDAEVPVKAAIDYLETRQEIDKEKIALLGMSLGGYFAPRAAAFEERVKACIAFNVFYDTFDSTLNQNPQLAQVLELPEERREQMLALAEEQNSNLRWMLNNGKWVFGLKHRYEVFEEMKKASLKGIASKIKCPVLLTMGETDHFVSRDQLDALLEEIKAPKTVRVFTIEEGAEEHCQEGNHALFHQVMFDWLDEVFDCNMIETM</sequence>
<organism evidence="3 4">
    <name type="scientific">Lacrimispora xylanolytica</name>
    <dbReference type="NCBI Taxonomy" id="29375"/>
    <lineage>
        <taxon>Bacteria</taxon>
        <taxon>Bacillati</taxon>
        <taxon>Bacillota</taxon>
        <taxon>Clostridia</taxon>
        <taxon>Lachnospirales</taxon>
        <taxon>Lachnospiraceae</taxon>
        <taxon>Lacrimispora</taxon>
    </lineage>
</organism>
<protein>
    <submittedName>
        <fullName evidence="3">Alpha/beta hydrolase</fullName>
    </submittedName>
</protein>
<dbReference type="GO" id="GO:0016787">
    <property type="term" value="F:hydrolase activity"/>
    <property type="evidence" value="ECO:0007669"/>
    <property type="project" value="UniProtKB-KW"/>
</dbReference>
<dbReference type="InterPro" id="IPR000073">
    <property type="entry name" value="AB_hydrolase_1"/>
</dbReference>
<keyword evidence="4" id="KW-1185">Reference proteome</keyword>
<keyword evidence="3" id="KW-0378">Hydrolase</keyword>
<comment type="similarity">
    <text evidence="1">Belongs to the AB hydrolase superfamily. FUS2 hydrolase family.</text>
</comment>
<evidence type="ECO:0000313" key="3">
    <source>
        <dbReference type="EMBL" id="WAJ22927.1"/>
    </source>
</evidence>
<dbReference type="RefSeq" id="WP_268114561.1">
    <property type="nucleotide sequence ID" value="NZ_CP113524.1"/>
</dbReference>
<dbReference type="PANTHER" id="PTHR22946">
    <property type="entry name" value="DIENELACTONE HYDROLASE DOMAIN-CONTAINING PROTEIN-RELATED"/>
    <property type="match status" value="1"/>
</dbReference>
<evidence type="ECO:0000313" key="4">
    <source>
        <dbReference type="Proteomes" id="UP001163115"/>
    </source>
</evidence>
<dbReference type="Proteomes" id="UP001163115">
    <property type="component" value="Chromosome"/>
</dbReference>
<reference evidence="3" key="1">
    <citation type="submission" date="2022-11" db="EMBL/GenBank/DDBJ databases">
        <title>Lacrimispora xylanolytica sy1, complete genome.</title>
        <authorList>
            <person name="Choi S."/>
        </authorList>
    </citation>
    <scope>NUCLEOTIDE SEQUENCE</scope>
    <source>
        <strain evidence="3">Sy1</strain>
    </source>
</reference>
<accession>A0ABY7A8D0</accession>
<gene>
    <name evidence="3" type="ORF">OW255_15335</name>
</gene>
<dbReference type="EMBL" id="CP113524">
    <property type="protein sequence ID" value="WAJ22927.1"/>
    <property type="molecule type" value="Genomic_DNA"/>
</dbReference>